<keyword evidence="3" id="KW-1185">Reference proteome</keyword>
<evidence type="ECO:0000259" key="1">
    <source>
        <dbReference type="Pfam" id="PF05239"/>
    </source>
</evidence>
<dbReference type="PANTHER" id="PTHR40061:SF2">
    <property type="entry name" value="PRC-BARREL DOMAIN-CONTAINING PROTEIN"/>
    <property type="match status" value="1"/>
</dbReference>
<dbReference type="HOGENOM" id="CLU_161336_2_2_9"/>
<dbReference type="PANTHER" id="PTHR40061">
    <property type="entry name" value="SPORULATION PROTEIN YLMC-RELATED"/>
    <property type="match status" value="1"/>
</dbReference>
<evidence type="ECO:0000313" key="3">
    <source>
        <dbReference type="Proteomes" id="UP000005850"/>
    </source>
</evidence>
<dbReference type="InterPro" id="IPR027275">
    <property type="entry name" value="PRC-brl_dom"/>
</dbReference>
<dbReference type="Proteomes" id="UP000005850">
    <property type="component" value="Chromosome"/>
</dbReference>
<sequence>MRLSEFSGKEIVDVDYGEKRGVIAQSDMEINPITGEIASIVISNPSFFGIGKKKADTMIPWRSIVQIGPDMIIVQLQPTQNHFPQETSVTKR</sequence>
<organism evidence="2 3">
    <name type="scientific">Brevibacillus laterosporus LMG 15441</name>
    <dbReference type="NCBI Taxonomy" id="1042163"/>
    <lineage>
        <taxon>Bacteria</taxon>
        <taxon>Bacillati</taxon>
        <taxon>Bacillota</taxon>
        <taxon>Bacilli</taxon>
        <taxon>Bacillales</taxon>
        <taxon>Paenibacillaceae</taxon>
        <taxon>Brevibacillus</taxon>
    </lineage>
</organism>
<protein>
    <submittedName>
        <fullName evidence="2">Sporulation protein</fullName>
    </submittedName>
</protein>
<dbReference type="EMBL" id="CP007806">
    <property type="protein sequence ID" value="AIG27557.1"/>
    <property type="molecule type" value="Genomic_DNA"/>
</dbReference>
<dbReference type="eggNOG" id="COG1873">
    <property type="taxonomic scope" value="Bacteria"/>
</dbReference>
<dbReference type="KEGG" id="blr:BRLA_c032450"/>
<dbReference type="InterPro" id="IPR014238">
    <property type="entry name" value="Spore_YlmC/YmxH"/>
</dbReference>
<dbReference type="STRING" id="1042163.BRLA_c032450"/>
<feature type="domain" description="PRC-barrel" evidence="1">
    <location>
        <begin position="1"/>
        <end position="75"/>
    </location>
</feature>
<reference evidence="2 3" key="1">
    <citation type="journal article" date="2011" name="J. Bacteriol.">
        <title>Genome sequence of Brevibacillus laterosporus LMG 15441, a pathogen of invertebrates.</title>
        <authorList>
            <person name="Djukic M."/>
            <person name="Poehlein A."/>
            <person name="Thurmer A."/>
            <person name="Daniel R."/>
        </authorList>
    </citation>
    <scope>NUCLEOTIDE SEQUENCE [LARGE SCALE GENOMIC DNA]</scope>
    <source>
        <strain evidence="2 3">LMG 15441</strain>
    </source>
</reference>
<gene>
    <name evidence="2" type="ORF">BRLA_c032450</name>
</gene>
<dbReference type="Gene3D" id="2.30.30.240">
    <property type="entry name" value="PRC-barrel domain"/>
    <property type="match status" value="1"/>
</dbReference>
<dbReference type="SUPFAM" id="SSF50346">
    <property type="entry name" value="PRC-barrel domain"/>
    <property type="match status" value="1"/>
</dbReference>
<evidence type="ECO:0000313" key="2">
    <source>
        <dbReference type="EMBL" id="AIG27557.1"/>
    </source>
</evidence>
<dbReference type="AlphaFoldDB" id="A0A075R4S7"/>
<dbReference type="RefSeq" id="WP_003336972.1">
    <property type="nucleotide sequence ID" value="NZ_CP007806.1"/>
</dbReference>
<dbReference type="NCBIfam" id="TIGR02888">
    <property type="entry name" value="spore_YlmC_YmxH"/>
    <property type="match status" value="1"/>
</dbReference>
<dbReference type="InterPro" id="IPR011033">
    <property type="entry name" value="PRC_barrel-like_sf"/>
</dbReference>
<dbReference type="Pfam" id="PF05239">
    <property type="entry name" value="PRC"/>
    <property type="match status" value="1"/>
</dbReference>
<accession>A0A075R4S7</accession>
<proteinExistence type="predicted"/>
<name>A0A075R4S7_BRELA</name>